<evidence type="ECO:0000313" key="3">
    <source>
        <dbReference type="Proteomes" id="UP001151760"/>
    </source>
</evidence>
<sequence>MKCNGSAGEDRVDFLRGSNLRYALTSNPTIYDSLVKQFWQTATAKTLADGTLELHATIDTIVYTITEASIRNKLQLADASGITMLPNNEIFEGMEWGIYWVLTEAAKTLSRVASQKPKSIDKGRRYKRRKETKGKKVITSLDFQEEVSTGYVEGANTGSIKVSTVSGKVSTVSRQGGSLSVAEAYRLDTLEKKKKSSKQVHLDFLLAQKTAEEEELIVVKECARKWLTRRRLCKEDATKDSLKRFSEELQTKTSKRLKSDEAKGDESTKKTGKRRKQIARKGLHSDKTDKDESEASKDTDPISGTNIHVNPIPVAMKPPSIATYKIIKQGKDGVYQIVREDGTDIVYINFGAMLKDITRDDLTELYRIVMNRYGMNGPEDELEKFTMSNRHKDWLVQEQTALGKDFSNPVDMVINPPWNLPFLGAKGLTSPEQTATGVNTPGSDENRLKLYDLMYKIVNGADTKDCWRALKNSCCKDKKRRLEVLQIKNNLKNSIYNILRKLKVFKVKIKNVLKELEVHK</sequence>
<feature type="compositionally biased region" description="Basic residues" evidence="1">
    <location>
        <begin position="270"/>
        <end position="282"/>
    </location>
</feature>
<evidence type="ECO:0000313" key="2">
    <source>
        <dbReference type="EMBL" id="GJT56579.1"/>
    </source>
</evidence>
<proteinExistence type="predicted"/>
<feature type="compositionally biased region" description="Basic and acidic residues" evidence="1">
    <location>
        <begin position="283"/>
        <end position="300"/>
    </location>
</feature>
<name>A0ABQ5F051_9ASTR</name>
<gene>
    <name evidence="2" type="ORF">Tco_0991633</name>
</gene>
<dbReference type="Proteomes" id="UP001151760">
    <property type="component" value="Unassembled WGS sequence"/>
</dbReference>
<feature type="compositionally biased region" description="Basic and acidic residues" evidence="1">
    <location>
        <begin position="257"/>
        <end position="269"/>
    </location>
</feature>
<evidence type="ECO:0000256" key="1">
    <source>
        <dbReference type="SAM" id="MobiDB-lite"/>
    </source>
</evidence>
<accession>A0ABQ5F051</accession>
<keyword evidence="3" id="KW-1185">Reference proteome</keyword>
<reference evidence="2" key="1">
    <citation type="journal article" date="2022" name="Int. J. Mol. Sci.">
        <title>Draft Genome of Tanacetum Coccineum: Genomic Comparison of Closely Related Tanacetum-Family Plants.</title>
        <authorList>
            <person name="Yamashiro T."/>
            <person name="Shiraishi A."/>
            <person name="Nakayama K."/>
            <person name="Satake H."/>
        </authorList>
    </citation>
    <scope>NUCLEOTIDE SEQUENCE</scope>
</reference>
<organism evidence="2 3">
    <name type="scientific">Tanacetum coccineum</name>
    <dbReference type="NCBI Taxonomy" id="301880"/>
    <lineage>
        <taxon>Eukaryota</taxon>
        <taxon>Viridiplantae</taxon>
        <taxon>Streptophyta</taxon>
        <taxon>Embryophyta</taxon>
        <taxon>Tracheophyta</taxon>
        <taxon>Spermatophyta</taxon>
        <taxon>Magnoliopsida</taxon>
        <taxon>eudicotyledons</taxon>
        <taxon>Gunneridae</taxon>
        <taxon>Pentapetalae</taxon>
        <taxon>asterids</taxon>
        <taxon>campanulids</taxon>
        <taxon>Asterales</taxon>
        <taxon>Asteraceae</taxon>
        <taxon>Asteroideae</taxon>
        <taxon>Anthemideae</taxon>
        <taxon>Anthemidinae</taxon>
        <taxon>Tanacetum</taxon>
    </lineage>
</organism>
<evidence type="ECO:0008006" key="4">
    <source>
        <dbReference type="Google" id="ProtNLM"/>
    </source>
</evidence>
<protein>
    <recommendedName>
        <fullName evidence="4">Xylulose kinase-1</fullName>
    </recommendedName>
</protein>
<dbReference type="EMBL" id="BQNB010016857">
    <property type="protein sequence ID" value="GJT56579.1"/>
    <property type="molecule type" value="Genomic_DNA"/>
</dbReference>
<feature type="region of interest" description="Disordered" evidence="1">
    <location>
        <begin position="247"/>
        <end position="312"/>
    </location>
</feature>
<reference evidence="2" key="2">
    <citation type="submission" date="2022-01" db="EMBL/GenBank/DDBJ databases">
        <authorList>
            <person name="Yamashiro T."/>
            <person name="Shiraishi A."/>
            <person name="Satake H."/>
            <person name="Nakayama K."/>
        </authorList>
    </citation>
    <scope>NUCLEOTIDE SEQUENCE</scope>
</reference>
<comment type="caution">
    <text evidence="2">The sequence shown here is derived from an EMBL/GenBank/DDBJ whole genome shotgun (WGS) entry which is preliminary data.</text>
</comment>